<name>A0A0A9GYD0_ARUDO</name>
<reference evidence="2" key="2">
    <citation type="journal article" date="2015" name="Data Brief">
        <title>Shoot transcriptome of the giant reed, Arundo donax.</title>
        <authorList>
            <person name="Barrero R.A."/>
            <person name="Guerrero F.D."/>
            <person name="Moolhuijzen P."/>
            <person name="Goolsby J.A."/>
            <person name="Tidwell J."/>
            <person name="Bellgard S.E."/>
            <person name="Bellgard M.I."/>
        </authorList>
    </citation>
    <scope>NUCLEOTIDE SEQUENCE</scope>
    <source>
        <tissue evidence="2">Shoot tissue taken approximately 20 cm above the soil surface</tissue>
    </source>
</reference>
<accession>A0A0A9GYD0</accession>
<evidence type="ECO:0000256" key="1">
    <source>
        <dbReference type="SAM" id="Phobius"/>
    </source>
</evidence>
<evidence type="ECO:0000313" key="2">
    <source>
        <dbReference type="EMBL" id="JAE30010.1"/>
    </source>
</evidence>
<keyword evidence="1" id="KW-1133">Transmembrane helix</keyword>
<sequence length="60" mass="6781">MTLLSLVCHGVVTHSSPLPLSFLHFSNQVEVLRNDILYNLLLAIFKTIISFFLLQSHSVL</sequence>
<keyword evidence="1" id="KW-0812">Transmembrane</keyword>
<keyword evidence="1" id="KW-0472">Membrane</keyword>
<proteinExistence type="predicted"/>
<reference evidence="2" key="1">
    <citation type="submission" date="2014-09" db="EMBL/GenBank/DDBJ databases">
        <authorList>
            <person name="Magalhaes I.L.F."/>
            <person name="Oliveira U."/>
            <person name="Santos F.R."/>
            <person name="Vidigal T.H.D.A."/>
            <person name="Brescovit A.D."/>
            <person name="Santos A.J."/>
        </authorList>
    </citation>
    <scope>NUCLEOTIDE SEQUENCE</scope>
    <source>
        <tissue evidence="2">Shoot tissue taken approximately 20 cm above the soil surface</tissue>
    </source>
</reference>
<organism evidence="2">
    <name type="scientific">Arundo donax</name>
    <name type="common">Giant reed</name>
    <name type="synonym">Donax arundinaceus</name>
    <dbReference type="NCBI Taxonomy" id="35708"/>
    <lineage>
        <taxon>Eukaryota</taxon>
        <taxon>Viridiplantae</taxon>
        <taxon>Streptophyta</taxon>
        <taxon>Embryophyta</taxon>
        <taxon>Tracheophyta</taxon>
        <taxon>Spermatophyta</taxon>
        <taxon>Magnoliopsida</taxon>
        <taxon>Liliopsida</taxon>
        <taxon>Poales</taxon>
        <taxon>Poaceae</taxon>
        <taxon>PACMAD clade</taxon>
        <taxon>Arundinoideae</taxon>
        <taxon>Arundineae</taxon>
        <taxon>Arundo</taxon>
    </lineage>
</organism>
<dbReference type="EMBL" id="GBRH01167886">
    <property type="protein sequence ID" value="JAE30010.1"/>
    <property type="molecule type" value="Transcribed_RNA"/>
</dbReference>
<dbReference type="AlphaFoldDB" id="A0A0A9GYD0"/>
<protein>
    <submittedName>
        <fullName evidence="2">Uncharacterized protein</fullName>
    </submittedName>
</protein>
<feature type="transmembrane region" description="Helical" evidence="1">
    <location>
        <begin position="36"/>
        <end position="54"/>
    </location>
</feature>